<dbReference type="InterPro" id="IPR000160">
    <property type="entry name" value="GGDEF_dom"/>
</dbReference>
<dbReference type="GO" id="GO:0007165">
    <property type="term" value="P:signal transduction"/>
    <property type="evidence" value="ECO:0007669"/>
    <property type="project" value="InterPro"/>
</dbReference>
<dbReference type="CDD" id="cd01948">
    <property type="entry name" value="EAL"/>
    <property type="match status" value="1"/>
</dbReference>
<dbReference type="Gene3D" id="3.20.20.450">
    <property type="entry name" value="EAL domain"/>
    <property type="match status" value="1"/>
</dbReference>
<feature type="domain" description="EAL" evidence="2">
    <location>
        <begin position="528"/>
        <end position="780"/>
    </location>
</feature>
<dbReference type="Gene3D" id="6.10.340.10">
    <property type="match status" value="1"/>
</dbReference>
<dbReference type="InterPro" id="IPR029787">
    <property type="entry name" value="Nucleotide_cyclase"/>
</dbReference>
<feature type="transmembrane region" description="Helical" evidence="1">
    <location>
        <begin position="12"/>
        <end position="31"/>
    </location>
</feature>
<dbReference type="OrthoDB" id="9814202at2"/>
<dbReference type="Gene3D" id="3.30.450.20">
    <property type="entry name" value="PAS domain"/>
    <property type="match status" value="1"/>
</dbReference>
<keyword evidence="1" id="KW-1133">Transmembrane helix</keyword>
<dbReference type="PROSITE" id="PS50883">
    <property type="entry name" value="EAL"/>
    <property type="match status" value="1"/>
</dbReference>
<dbReference type="InterPro" id="IPR003660">
    <property type="entry name" value="HAMP_dom"/>
</dbReference>
<evidence type="ECO:0000259" key="3">
    <source>
        <dbReference type="PROSITE" id="PS50885"/>
    </source>
</evidence>
<dbReference type="CDD" id="cd06225">
    <property type="entry name" value="HAMP"/>
    <property type="match status" value="1"/>
</dbReference>
<keyword evidence="1" id="KW-0812">Transmembrane</keyword>
<evidence type="ECO:0000259" key="2">
    <source>
        <dbReference type="PROSITE" id="PS50883"/>
    </source>
</evidence>
<dbReference type="NCBIfam" id="TIGR00254">
    <property type="entry name" value="GGDEF"/>
    <property type="match status" value="1"/>
</dbReference>
<dbReference type="PANTHER" id="PTHR44757:SF2">
    <property type="entry name" value="BIOFILM ARCHITECTURE MAINTENANCE PROTEIN MBAA"/>
    <property type="match status" value="1"/>
</dbReference>
<feature type="domain" description="HAMP" evidence="3">
    <location>
        <begin position="172"/>
        <end position="225"/>
    </location>
</feature>
<reference evidence="5 6" key="1">
    <citation type="submission" date="2016-04" db="EMBL/GenBank/DDBJ databases">
        <authorList>
            <person name="Evans L.H."/>
            <person name="Alamgir A."/>
            <person name="Owens N."/>
            <person name="Weber N.D."/>
            <person name="Virtaneva K."/>
            <person name="Barbian K."/>
            <person name="Babar A."/>
            <person name="Rosenke K."/>
        </authorList>
    </citation>
    <scope>NUCLEOTIDE SEQUENCE [LARGE SCALE GENOMIC DNA]</scope>
    <source>
        <strain evidence="5 6">JL2886</strain>
    </source>
</reference>
<dbReference type="EMBL" id="CP015124">
    <property type="protein sequence ID" value="ANP37191.1"/>
    <property type="molecule type" value="Genomic_DNA"/>
</dbReference>
<dbReference type="SMART" id="SM00267">
    <property type="entry name" value="GGDEF"/>
    <property type="match status" value="1"/>
</dbReference>
<dbReference type="InterPro" id="IPR052155">
    <property type="entry name" value="Biofilm_reg_signaling"/>
</dbReference>
<evidence type="ECO:0008006" key="7">
    <source>
        <dbReference type="Google" id="ProtNLM"/>
    </source>
</evidence>
<gene>
    <name evidence="5" type="ORF">JL2886_02302</name>
</gene>
<evidence type="ECO:0000259" key="4">
    <source>
        <dbReference type="PROSITE" id="PS50887"/>
    </source>
</evidence>
<dbReference type="Pfam" id="PF00672">
    <property type="entry name" value="HAMP"/>
    <property type="match status" value="1"/>
</dbReference>
<dbReference type="AlphaFoldDB" id="A0A1B0ZSN8"/>
<dbReference type="Gene3D" id="3.30.70.270">
    <property type="match status" value="1"/>
</dbReference>
<dbReference type="InterPro" id="IPR043128">
    <property type="entry name" value="Rev_trsase/Diguanyl_cyclase"/>
</dbReference>
<dbReference type="PROSITE" id="PS50887">
    <property type="entry name" value="GGDEF"/>
    <property type="match status" value="1"/>
</dbReference>
<dbReference type="SMART" id="SM00304">
    <property type="entry name" value="HAMP"/>
    <property type="match status" value="1"/>
</dbReference>
<dbReference type="Pfam" id="PF00990">
    <property type="entry name" value="GGDEF"/>
    <property type="match status" value="1"/>
</dbReference>
<sequence>MNVVGPKTLRTRILLGVLIPVFLILAAGLTYESYDHRAHLIEGQHQQGDMVARLTATTVTQALWDFDIVQVEQSLQQIVALGQVASVEIIGLAGEQIAAATAPGFTPSEGDFITTHVIEYVLGDQHEELGELRLTLPVEHVTGPLMDTTVQHAAVSVLIFALLAVSVFLVLTRISQPLTKIGTAIDDIYNGRFDTAVPYQSRTDEIGMLAQTLEQMRRNEVEMADLRAHTTEASRRERKRIYRALKSTRDGVILTDETGHVVFSNANASIFFADARDGEKLNFRSWLPQDVAEQIEERVAANQDFAAEASVTHFNSGEELNLLVRGGPIRDEEGLYLGTLLLATDHSDQARQAARVKFMAEHDSLTGLPNRRLLEHTLGNWLNQGEQVSILLADLDHFKMINDTLGHPTGDALLKVVGEKFLGNCGKNALAARLGGDEFAILVKGAASEERLNSIANSLVYDLSKPLTIDGNVLHTGMSAGIATLSGSEAGSTDGIRCADLALYEAKKGGRGRVEIFHKDLETVIKRKTLLERELRGALNEGSIRPVFQVQTDLKTGQIIGFETLARWHHRHLGSISPAEFIPVAEDSGLIRELTYQIMTHAFRAAARWHDMGWTGRVAVNLSPKLFGSQVDEFVNDCLYETGCPASAVEAEITETVVLSSGQSALKEIEALQRLGVTVALDDFGMGYSSLSYLQKFPVNKIKVDAAFVSKLPDSAETRAIVVAIAELGHALGMHVTGEGAETEVHRQLLRECKVDYLQGYFDGPPMAERAATARLFPGAGLHLQMSN</sequence>
<dbReference type="CDD" id="cd01949">
    <property type="entry name" value="GGDEF"/>
    <property type="match status" value="1"/>
</dbReference>
<dbReference type="InterPro" id="IPR035919">
    <property type="entry name" value="EAL_sf"/>
</dbReference>
<organism evidence="5 6">
    <name type="scientific">Phaeobacter gallaeciensis</name>
    <dbReference type="NCBI Taxonomy" id="60890"/>
    <lineage>
        <taxon>Bacteria</taxon>
        <taxon>Pseudomonadati</taxon>
        <taxon>Pseudomonadota</taxon>
        <taxon>Alphaproteobacteria</taxon>
        <taxon>Rhodobacterales</taxon>
        <taxon>Roseobacteraceae</taxon>
        <taxon>Phaeobacter</taxon>
    </lineage>
</organism>
<dbReference type="SUPFAM" id="SSF55073">
    <property type="entry name" value="Nucleotide cyclase"/>
    <property type="match status" value="1"/>
</dbReference>
<dbReference type="SMART" id="SM00052">
    <property type="entry name" value="EAL"/>
    <property type="match status" value="1"/>
</dbReference>
<dbReference type="SUPFAM" id="SSF158472">
    <property type="entry name" value="HAMP domain-like"/>
    <property type="match status" value="1"/>
</dbReference>
<keyword evidence="6" id="KW-1185">Reference proteome</keyword>
<dbReference type="PATRIC" id="fig|60890.4.peg.2231"/>
<dbReference type="SUPFAM" id="SSF141868">
    <property type="entry name" value="EAL domain-like"/>
    <property type="match status" value="1"/>
</dbReference>
<dbReference type="InterPro" id="IPR035965">
    <property type="entry name" value="PAS-like_dom_sf"/>
</dbReference>
<feature type="domain" description="GGDEF" evidence="4">
    <location>
        <begin position="386"/>
        <end position="519"/>
    </location>
</feature>
<dbReference type="SUPFAM" id="SSF55785">
    <property type="entry name" value="PYP-like sensor domain (PAS domain)"/>
    <property type="match status" value="1"/>
</dbReference>
<dbReference type="Proteomes" id="UP000092565">
    <property type="component" value="Chromosome"/>
</dbReference>
<protein>
    <recommendedName>
        <fullName evidence="7">Diguanylate cyclase</fullName>
    </recommendedName>
</protein>
<dbReference type="InterPro" id="IPR001633">
    <property type="entry name" value="EAL_dom"/>
</dbReference>
<accession>A0A1B0ZSN8</accession>
<name>A0A1B0ZSN8_9RHOB</name>
<evidence type="ECO:0000313" key="6">
    <source>
        <dbReference type="Proteomes" id="UP000092565"/>
    </source>
</evidence>
<dbReference type="GO" id="GO:0016020">
    <property type="term" value="C:membrane"/>
    <property type="evidence" value="ECO:0007669"/>
    <property type="project" value="InterPro"/>
</dbReference>
<evidence type="ECO:0000313" key="5">
    <source>
        <dbReference type="EMBL" id="ANP37191.1"/>
    </source>
</evidence>
<keyword evidence="1" id="KW-0472">Membrane</keyword>
<dbReference type="Pfam" id="PF08448">
    <property type="entry name" value="PAS_4"/>
    <property type="match status" value="1"/>
</dbReference>
<dbReference type="PANTHER" id="PTHR44757">
    <property type="entry name" value="DIGUANYLATE CYCLASE DGCP"/>
    <property type="match status" value="1"/>
</dbReference>
<dbReference type="Pfam" id="PF00563">
    <property type="entry name" value="EAL"/>
    <property type="match status" value="1"/>
</dbReference>
<evidence type="ECO:0000256" key="1">
    <source>
        <dbReference type="SAM" id="Phobius"/>
    </source>
</evidence>
<dbReference type="InterPro" id="IPR013656">
    <property type="entry name" value="PAS_4"/>
</dbReference>
<proteinExistence type="predicted"/>
<dbReference type="PROSITE" id="PS50885">
    <property type="entry name" value="HAMP"/>
    <property type="match status" value="1"/>
</dbReference>